<evidence type="ECO:0000313" key="2">
    <source>
        <dbReference type="Proteomes" id="UP000011508"/>
    </source>
</evidence>
<dbReference type="RefSeq" id="WP_007273756.1">
    <property type="nucleotide sequence ID" value="NZ_AOLM01000004.1"/>
</dbReference>
<dbReference type="PATRIC" id="fig|662480.6.peg.660"/>
<reference evidence="1 2" key="1">
    <citation type="journal article" date="2014" name="PLoS Genet.">
        <title>Phylogenetically driven sequencing of extremely halophilic archaea reveals strategies for static and dynamic osmo-response.</title>
        <authorList>
            <person name="Becker E.A."/>
            <person name="Seitzer P.M."/>
            <person name="Tritt A."/>
            <person name="Larsen D."/>
            <person name="Krusor M."/>
            <person name="Yao A.I."/>
            <person name="Wu D."/>
            <person name="Madern D."/>
            <person name="Eisen J.A."/>
            <person name="Darling A.E."/>
            <person name="Facciotti M.T."/>
        </authorList>
    </citation>
    <scope>NUCLEOTIDE SEQUENCE [LARGE SCALE GENOMIC DNA]</scope>
    <source>
        <strain evidence="1 2">ATCC BAA-897</strain>
    </source>
</reference>
<protein>
    <submittedName>
        <fullName evidence="1">Uncharacterized protein</fullName>
    </submittedName>
</protein>
<comment type="caution">
    <text evidence="1">The sequence shown here is derived from an EMBL/GenBank/DDBJ whole genome shotgun (WGS) entry which is preliminary data.</text>
</comment>
<evidence type="ECO:0000313" key="1">
    <source>
        <dbReference type="EMBL" id="ELZ97819.1"/>
    </source>
</evidence>
<sequence>MLVPTTYENEKGEAVHADAEVMVEPGKTVFVDELPSPFDCDPEVLTDLPVHDAEQD</sequence>
<dbReference type="EMBL" id="AOLM01000004">
    <property type="protein sequence ID" value="ELZ97819.1"/>
    <property type="molecule type" value="Genomic_DNA"/>
</dbReference>
<dbReference type="Proteomes" id="UP000011508">
    <property type="component" value="Unassembled WGS sequence"/>
</dbReference>
<proteinExistence type="predicted"/>
<accession>M0IQS4</accession>
<dbReference type="AlphaFoldDB" id="M0IQS4"/>
<gene>
    <name evidence="1" type="ORF">C441_03272</name>
</gene>
<name>M0IQS4_9EURY</name>
<keyword evidence="2" id="KW-1185">Reference proteome</keyword>
<organism evidence="1 2">
    <name type="scientific">Haloferax sulfurifontis ATCC BAA-897</name>
    <dbReference type="NCBI Taxonomy" id="662480"/>
    <lineage>
        <taxon>Archaea</taxon>
        <taxon>Methanobacteriati</taxon>
        <taxon>Methanobacteriota</taxon>
        <taxon>Stenosarchaea group</taxon>
        <taxon>Halobacteria</taxon>
        <taxon>Halobacteriales</taxon>
        <taxon>Haloferacaceae</taxon>
        <taxon>Haloferax</taxon>
    </lineage>
</organism>